<dbReference type="EMBL" id="QVQZ01000021">
    <property type="protein sequence ID" value="RFU52705.1"/>
    <property type="molecule type" value="Genomic_DNA"/>
</dbReference>
<dbReference type="Proteomes" id="UP000246115">
    <property type="component" value="Chromosome"/>
</dbReference>
<dbReference type="Proteomes" id="UP000264056">
    <property type="component" value="Unassembled WGS sequence"/>
</dbReference>
<evidence type="ECO:0000313" key="4">
    <source>
        <dbReference type="EMBL" id="RFU52705.1"/>
    </source>
</evidence>
<keyword evidence="1" id="KW-0812">Transmembrane</keyword>
<name>A0A372KKA9_9STRE</name>
<gene>
    <name evidence="2" type="ORF">DDV21_001035</name>
    <name evidence="3" type="ORF">DDV22_08370</name>
    <name evidence="4" type="ORF">DDV23_08210</name>
</gene>
<dbReference type="EMBL" id="QVQY01000025">
    <property type="protein sequence ID" value="RFU50477.1"/>
    <property type="molecule type" value="Genomic_DNA"/>
</dbReference>
<evidence type="ECO:0000313" key="6">
    <source>
        <dbReference type="Proteomes" id="UP000262901"/>
    </source>
</evidence>
<accession>A0A372KKA9</accession>
<dbReference type="AlphaFoldDB" id="A0A372KKA9"/>
<reference evidence="4 6" key="2">
    <citation type="submission" date="2018-08" db="EMBL/GenBank/DDBJ databases">
        <title>Draft genome of Streptococcus sp. nov. Z1.</title>
        <authorList>
            <person name="Tian Z."/>
        </authorList>
    </citation>
    <scope>NUCLEOTIDE SEQUENCE [LARGE SCALE GENOMIC DNA]</scope>
    <source>
        <strain evidence="4">Z1</strain>
        <strain evidence="6">Z1(2018)</strain>
    </source>
</reference>
<protein>
    <submittedName>
        <fullName evidence="4">Uncharacterized protein</fullName>
    </submittedName>
</protein>
<feature type="transmembrane region" description="Helical" evidence="1">
    <location>
        <begin position="12"/>
        <end position="31"/>
    </location>
</feature>
<dbReference type="KEGG" id="schj:DDV21_001035"/>
<reference evidence="2" key="4">
    <citation type="journal article" date="2019" name="Int. J. Syst. Evol. Microbiol.">
        <title>Streptococcus chenjunshii sp. nov. isolated from feces of Tibetan antelopes.</title>
        <authorList>
            <person name="Tian Z."/>
            <person name="Lu S."/>
            <person name="Jin D."/>
            <person name="Yang J."/>
            <person name="Pu J."/>
            <person name="Lai X.H."/>
            <person name="Bai X.N."/>
            <person name="Wu X.M."/>
            <person name="Li J."/>
            <person name="Wang S."/>
            <person name="Xu J."/>
        </authorList>
    </citation>
    <scope>NUCLEOTIDE SEQUENCE</scope>
    <source>
        <strain evidence="2">Z15</strain>
    </source>
</reference>
<keyword evidence="1" id="KW-1133">Transmembrane helix</keyword>
<keyword evidence="1" id="KW-0472">Membrane</keyword>
<evidence type="ECO:0000313" key="5">
    <source>
        <dbReference type="Proteomes" id="UP000246115"/>
    </source>
</evidence>
<proteinExistence type="predicted"/>
<evidence type="ECO:0000313" key="3">
    <source>
        <dbReference type="EMBL" id="RFU50477.1"/>
    </source>
</evidence>
<dbReference type="OrthoDB" id="9976715at2"/>
<keyword evidence="7" id="KW-1185">Reference proteome</keyword>
<dbReference type="EMBL" id="CP031733">
    <property type="protein sequence ID" value="AXQ77755.1"/>
    <property type="molecule type" value="Genomic_DNA"/>
</dbReference>
<dbReference type="RefSeq" id="WP_116878615.1">
    <property type="nucleotide sequence ID" value="NZ_CP031733.1"/>
</dbReference>
<reference evidence="5" key="3">
    <citation type="submission" date="2018-08" db="EMBL/GenBank/DDBJ databases">
        <title>Streptococcus chenjunshii sp. nov., isolated from stools sample of the Tibetan antelope in the Qinghai-Tibet plateau, China.</title>
        <authorList>
            <person name="Tian Z."/>
        </authorList>
    </citation>
    <scope>NUCLEOTIDE SEQUENCE [LARGE SCALE GENOMIC DNA]</scope>
    <source>
        <strain evidence="5">Z15</strain>
    </source>
</reference>
<sequence length="146" mass="16771">MEEEKVFNKKFVYGILGALAVLGLVVYLLTINANGGGTGNSLDGEYYRYEAGQNVVITDNILIIDGKTALYKDAYWVDHGDENDGELYSVDIDKQTITKPKEGEYPYTFENGILTFGYYQDQYVKENSKEYREATKMTEMKFKYDW</sequence>
<dbReference type="Proteomes" id="UP000262901">
    <property type="component" value="Unassembled WGS sequence"/>
</dbReference>
<evidence type="ECO:0000313" key="2">
    <source>
        <dbReference type="EMBL" id="AXQ77755.1"/>
    </source>
</evidence>
<reference evidence="3 7" key="1">
    <citation type="submission" date="2018-08" db="EMBL/GenBank/DDBJ databases">
        <title>Draft genome of Streptococcus sp .nov. Z2.</title>
        <authorList>
            <person name="Tian Z."/>
        </authorList>
    </citation>
    <scope>NUCLEOTIDE SEQUENCE [LARGE SCALE GENOMIC DNA]</scope>
    <source>
        <strain evidence="3 7">Z2</strain>
    </source>
</reference>
<organism evidence="4 6">
    <name type="scientific">Streptococcus chenjunshii</name>
    <dbReference type="NCBI Taxonomy" id="2173853"/>
    <lineage>
        <taxon>Bacteria</taxon>
        <taxon>Bacillati</taxon>
        <taxon>Bacillota</taxon>
        <taxon>Bacilli</taxon>
        <taxon>Lactobacillales</taxon>
        <taxon>Streptococcaceae</taxon>
        <taxon>Streptococcus</taxon>
    </lineage>
</organism>
<evidence type="ECO:0000256" key="1">
    <source>
        <dbReference type="SAM" id="Phobius"/>
    </source>
</evidence>
<accession>A0A346N9R0</accession>
<evidence type="ECO:0000313" key="7">
    <source>
        <dbReference type="Proteomes" id="UP000264056"/>
    </source>
</evidence>